<dbReference type="Proteomes" id="UP000241074">
    <property type="component" value="Chromosome"/>
</dbReference>
<dbReference type="KEGG" id="xba:C7S18_10635"/>
<dbReference type="AlphaFoldDB" id="A0A2P1PRZ7"/>
<feature type="signal peptide" evidence="2">
    <location>
        <begin position="1"/>
        <end position="29"/>
    </location>
</feature>
<protein>
    <recommendedName>
        <fullName evidence="5">Secreted protein</fullName>
    </recommendedName>
</protein>
<name>A0A2P1PRZ7_9GAMM</name>
<evidence type="ECO:0000313" key="4">
    <source>
        <dbReference type="Proteomes" id="UP000241074"/>
    </source>
</evidence>
<feature type="compositionally biased region" description="Low complexity" evidence="1">
    <location>
        <begin position="99"/>
        <end position="110"/>
    </location>
</feature>
<gene>
    <name evidence="3" type="ORF">C7S18_10635</name>
</gene>
<evidence type="ECO:0008006" key="5">
    <source>
        <dbReference type="Google" id="ProtNLM"/>
    </source>
</evidence>
<feature type="chain" id="PRO_5015137978" description="Secreted protein" evidence="2">
    <location>
        <begin position="30"/>
        <end position="185"/>
    </location>
</feature>
<reference evidence="3 4" key="2">
    <citation type="submission" date="2018-03" db="EMBL/GenBank/DDBJ databases">
        <authorList>
            <person name="Keele B.F."/>
        </authorList>
    </citation>
    <scope>NUCLEOTIDE SEQUENCE [LARGE SCALE GENOMIC DNA]</scope>
    <source>
        <strain evidence="3 4">D13</strain>
    </source>
</reference>
<accession>A0A2P1PRZ7</accession>
<keyword evidence="4" id="KW-1185">Reference proteome</keyword>
<sequence length="185" mass="19247">MYVKSGHASMASRLALAMLGTFVATTAPAQICQVGAKIEGQWGNTWYPVTVLEAPDAAGNCLVTFDGYGSVWDTRMSANQIRPRGSSGNANQQGQTKNAGSASQVASGSVPDGDYRCHKLTSGGGLIDIGDMTIDDGEPELAGLPDGWTILGVSVRGKNDRGELVIALDYKSASGSSDRMDCVAE</sequence>
<feature type="compositionally biased region" description="Polar residues" evidence="1">
    <location>
        <begin position="80"/>
        <end position="98"/>
    </location>
</feature>
<dbReference type="EMBL" id="CP027860">
    <property type="protein sequence ID" value="AVP97626.1"/>
    <property type="molecule type" value="Genomic_DNA"/>
</dbReference>
<proteinExistence type="predicted"/>
<evidence type="ECO:0000256" key="1">
    <source>
        <dbReference type="SAM" id="MobiDB-lite"/>
    </source>
</evidence>
<feature type="region of interest" description="Disordered" evidence="1">
    <location>
        <begin position="80"/>
        <end position="110"/>
    </location>
</feature>
<reference evidence="3 4" key="1">
    <citation type="submission" date="2018-03" db="EMBL/GenBank/DDBJ databases">
        <title>Ahniella affigens gen. nov., sp. nov., a gammaproteobacterium isolated from sandy soil near a stream.</title>
        <authorList>
            <person name="Ko Y."/>
            <person name="Kim J.-H."/>
        </authorList>
    </citation>
    <scope>NUCLEOTIDE SEQUENCE [LARGE SCALE GENOMIC DNA]</scope>
    <source>
        <strain evidence="3 4">D13</strain>
    </source>
</reference>
<keyword evidence="2" id="KW-0732">Signal</keyword>
<evidence type="ECO:0000313" key="3">
    <source>
        <dbReference type="EMBL" id="AVP97626.1"/>
    </source>
</evidence>
<organism evidence="3 4">
    <name type="scientific">Ahniella affigens</name>
    <dbReference type="NCBI Taxonomy" id="2021234"/>
    <lineage>
        <taxon>Bacteria</taxon>
        <taxon>Pseudomonadati</taxon>
        <taxon>Pseudomonadota</taxon>
        <taxon>Gammaproteobacteria</taxon>
        <taxon>Lysobacterales</taxon>
        <taxon>Rhodanobacteraceae</taxon>
        <taxon>Ahniella</taxon>
    </lineage>
</organism>
<evidence type="ECO:0000256" key="2">
    <source>
        <dbReference type="SAM" id="SignalP"/>
    </source>
</evidence>